<evidence type="ECO:0000256" key="4">
    <source>
        <dbReference type="SAM" id="SignalP"/>
    </source>
</evidence>
<feature type="signal peptide" evidence="4">
    <location>
        <begin position="1"/>
        <end position="29"/>
    </location>
</feature>
<evidence type="ECO:0000256" key="2">
    <source>
        <dbReference type="ARBA" id="ARBA00023157"/>
    </source>
</evidence>
<dbReference type="Proteomes" id="UP000482800">
    <property type="component" value="Unassembled WGS sequence"/>
</dbReference>
<dbReference type="NCBIfam" id="NF033679">
    <property type="entry name" value="DNRLRE_dom"/>
    <property type="match status" value="1"/>
</dbReference>
<dbReference type="Gene3D" id="2.60.120.200">
    <property type="match status" value="1"/>
</dbReference>
<name>A0A6V8KFJ2_9ACTN</name>
<dbReference type="InterPro" id="IPR006558">
    <property type="entry name" value="LamG-like"/>
</dbReference>
<keyword evidence="2" id="KW-1015">Disulfide bond</keyword>
<sequence length="1603" mass="164802">MVGSSHSKPVRRYLATALAGLLAVVPISAAPAAAAPPPPEPPPSTSADTSAETVEEALARAKRTKTPVPVEAAKTATDEVTANPDGTLTLSRSVAPTRMRVGDSWRDLDATLVRKPDGSISPAMATSQLTLSGGGKGPMATMSSAGLSVAFTLPMALPAPTLDGDSATYTGVLPGVDLVVTANAQGGLSHVFVVHTAEAAANPALRKLTVATKTAGVKMASDKAGNITGKDRTGRVVLTAPTPMAWDSTATPGARTAASTGARSTADGPGARARVAAIGVRTTAGGIELTPDAKLLTGPDTTYPVYVDPTFTWSSVGASNNGWTTIPAQHASTNYWKDTPDPRGRMQVGYSGEIRSRTLINFPIATSTLAGATINTARLDITETHSYSCTPSRVNLFAPGTTLSQSNATWNAWSGVSLGSVVDYKDVAHGYSSSCPAAAISFDVKAEVSAAVTNNKKTQTFALVAQSETDTNGWKEFLETSPRLTVTYNHRPNKPAGMTTSPATSCTAATPSTVGDGPVILYSPVSDRNGGTLGVRFNLWKTSVPGTILAQSDPNLLTYTSGSTAVLVVPMAMLRTQSAGAVTQFSWKVQTTDFNMTSDWSATCNFRFDPTRTGPPAVSQPDATAVIGQSVTVAVTPPATGTTPTSYMYQLNGGPPGSVTATSGNASITVTPPRFTNTLTVTGLSAGGNIGDTASVTFNAAPAATAPDADLTGDNIADLLTVGATNNLPSGLWLGAGKNTGQVVAAATNIGAHGNGVRTTNTGTELVHHPSDFDAAQAITGRFGGTGLQDILVYYPTGYAGTSGENAGGGVLLRGTGDGSAIQAHVSGTQENIPAGFFSDVNGFNPLQLANTGLSSGLGDTPDLIAVGGDASIGYYLNYYASQGGTLNWAWPPAQLTTLTPTGGTDWNTWTIAAAQTSDGASLFLWQRSTGALHLWTDLAFDVNAQTFSYTAHTLRTSGWNTGFALRLQAADIDGNNIPDLWGVGANHTSIAHLVSDLDATAGTGTITAQAGQTLLTATHAWFLNDNEDGAVTGADTAKDTVGTLHATGAGNAKWNSGDLYDPDVAFDGTNSTLTTTGGAIATNADFTVSAWVKPNAAGGTVLSQDGTNGAGFKIWTEASDKSWKFGLSTSDSASADFDVTHSAPNAVKPGIWTHITATYKHSSRLMELFVNGVKVSYQNHNTVWNATGAFRFGAHRTSSSAVGGWFNGQLAHVLVWNQEIDPAQAATPASYYQPVSQFRVLDTRYNIGGTTGPLPPKTTVRLKIAGANGIPAANVTAVAMTVAVHQPSGGGHIRIWPDNTPMPATAAVDYVGGITVANYVIVPVGANGYVNLFNFANTVQLVADVTGYFTSDAAAAGNTSFTPTPPTRIVDSRSGLGGIDGPLQASNTMTVTIAGAAGVPAGVKAVAINYTILSPDTAGWVTTYADGTTLPGVSGLQYQVNANIANMTIAPVGSNGKIKIYKHGGLNAHLIVDVLGYFAPGTGGQKYHAINAARMIDTRRDGGAMPVFTTKTIAQGNTVIADAPTLILNVTVTQPTTAGWLNVFDASSPRPGTSSINFAANQTIAGLTLPTANQGTFAIYTSQAAGSTSHLVIDSLGYFSAN</sequence>
<evidence type="ECO:0000256" key="3">
    <source>
        <dbReference type="SAM" id="MobiDB-lite"/>
    </source>
</evidence>
<dbReference type="RefSeq" id="WP_173062438.1">
    <property type="nucleotide sequence ID" value="NZ_BAABGO010000016.1"/>
</dbReference>
<feature type="compositionally biased region" description="Pro residues" evidence="3">
    <location>
        <begin position="34"/>
        <end position="44"/>
    </location>
</feature>
<accession>A0A6V8KFJ2</accession>
<evidence type="ECO:0000259" key="5">
    <source>
        <dbReference type="SMART" id="SM00560"/>
    </source>
</evidence>
<reference evidence="6 7" key="1">
    <citation type="submission" date="2020-03" db="EMBL/GenBank/DDBJ databases">
        <title>Whole genome shotgun sequence of Phytohabitans houttuyneae NBRC 108639.</title>
        <authorList>
            <person name="Komaki H."/>
            <person name="Tamura T."/>
        </authorList>
    </citation>
    <scope>NUCLEOTIDE SEQUENCE [LARGE SCALE GENOMIC DNA]</scope>
    <source>
        <strain evidence="6 7">NBRC 108639</strain>
    </source>
</reference>
<keyword evidence="7" id="KW-1185">Reference proteome</keyword>
<feature type="compositionally biased region" description="Low complexity" evidence="3">
    <location>
        <begin position="248"/>
        <end position="270"/>
    </location>
</feature>
<organism evidence="6 7">
    <name type="scientific">Phytohabitans houttuyneae</name>
    <dbReference type="NCBI Taxonomy" id="1076126"/>
    <lineage>
        <taxon>Bacteria</taxon>
        <taxon>Bacillati</taxon>
        <taxon>Actinomycetota</taxon>
        <taxon>Actinomycetes</taxon>
        <taxon>Micromonosporales</taxon>
        <taxon>Micromonosporaceae</taxon>
    </lineage>
</organism>
<evidence type="ECO:0000256" key="1">
    <source>
        <dbReference type="ARBA" id="ARBA00022729"/>
    </source>
</evidence>
<reference evidence="6 7" key="2">
    <citation type="submission" date="2020-03" db="EMBL/GenBank/DDBJ databases">
        <authorList>
            <person name="Ichikawa N."/>
            <person name="Kimura A."/>
            <person name="Kitahashi Y."/>
            <person name="Uohara A."/>
        </authorList>
    </citation>
    <scope>NUCLEOTIDE SEQUENCE [LARGE SCALE GENOMIC DNA]</scope>
    <source>
        <strain evidence="6 7">NBRC 108639</strain>
    </source>
</reference>
<dbReference type="EMBL" id="BLPF01000002">
    <property type="protein sequence ID" value="GFJ82220.1"/>
    <property type="molecule type" value="Genomic_DNA"/>
</dbReference>
<dbReference type="SMART" id="SM00560">
    <property type="entry name" value="LamGL"/>
    <property type="match status" value="1"/>
</dbReference>
<keyword evidence="1 4" id="KW-0732">Signal</keyword>
<dbReference type="SUPFAM" id="SSF49899">
    <property type="entry name" value="Concanavalin A-like lectins/glucanases"/>
    <property type="match status" value="1"/>
</dbReference>
<evidence type="ECO:0000313" key="6">
    <source>
        <dbReference type="EMBL" id="GFJ82220.1"/>
    </source>
</evidence>
<proteinExistence type="predicted"/>
<feature type="chain" id="PRO_5039256436" description="LamG-like jellyroll fold domain-containing protein" evidence="4">
    <location>
        <begin position="30"/>
        <end position="1603"/>
    </location>
</feature>
<gene>
    <name evidence="6" type="ORF">Phou_064000</name>
</gene>
<dbReference type="Pfam" id="PF13385">
    <property type="entry name" value="Laminin_G_3"/>
    <property type="match status" value="1"/>
</dbReference>
<comment type="caution">
    <text evidence="6">The sequence shown here is derived from an EMBL/GenBank/DDBJ whole genome shotgun (WGS) entry which is preliminary data.</text>
</comment>
<dbReference type="InterPro" id="IPR013320">
    <property type="entry name" value="ConA-like_dom_sf"/>
</dbReference>
<protein>
    <recommendedName>
        <fullName evidence="5">LamG-like jellyroll fold domain-containing protein</fullName>
    </recommendedName>
</protein>
<feature type="region of interest" description="Disordered" evidence="3">
    <location>
        <begin position="31"/>
        <end position="69"/>
    </location>
</feature>
<feature type="region of interest" description="Disordered" evidence="3">
    <location>
        <begin position="244"/>
        <end position="270"/>
    </location>
</feature>
<feature type="domain" description="LamG-like jellyroll fold" evidence="5">
    <location>
        <begin position="1085"/>
        <end position="1224"/>
    </location>
</feature>
<evidence type="ECO:0000313" key="7">
    <source>
        <dbReference type="Proteomes" id="UP000482800"/>
    </source>
</evidence>